<dbReference type="Gene3D" id="3.30.70.260">
    <property type="match status" value="1"/>
</dbReference>
<protein>
    <submittedName>
        <fullName evidence="1">DUF493 domain-containing protein</fullName>
    </submittedName>
</protein>
<dbReference type="EMBL" id="CACVAS010000058">
    <property type="protein sequence ID" value="CAA6813173.1"/>
    <property type="molecule type" value="Genomic_DNA"/>
</dbReference>
<sequence length="89" mass="10264">MILDNNAKTRPDIDYPTKWGFKLIGKNKEALLACIKETMEGKEHLCSFGNTSKTGKFHSYNASCTVETEEERNRIFKYFENHDAVEMVV</sequence>
<dbReference type="InterPro" id="IPR007454">
    <property type="entry name" value="UPF0250_YbeD-like"/>
</dbReference>
<reference evidence="1" key="1">
    <citation type="submission" date="2020-01" db="EMBL/GenBank/DDBJ databases">
        <authorList>
            <person name="Meier V. D."/>
            <person name="Meier V D."/>
        </authorList>
    </citation>
    <scope>NUCLEOTIDE SEQUENCE</scope>
    <source>
        <strain evidence="1">HLG_WM_MAG_01</strain>
    </source>
</reference>
<dbReference type="InterPro" id="IPR027471">
    <property type="entry name" value="YbeD-like_sf"/>
</dbReference>
<dbReference type="AlphaFoldDB" id="A0A6S6T390"/>
<dbReference type="Pfam" id="PF04359">
    <property type="entry name" value="DUF493"/>
    <property type="match status" value="1"/>
</dbReference>
<accession>A0A6S6T390</accession>
<gene>
    <name evidence="1" type="ORF">HELGO_WM369</name>
</gene>
<dbReference type="SUPFAM" id="SSF117991">
    <property type="entry name" value="YbeD/HP0495-like"/>
    <property type="match status" value="1"/>
</dbReference>
<organism evidence="1">
    <name type="scientific">uncultured Sulfurovum sp</name>
    <dbReference type="NCBI Taxonomy" id="269237"/>
    <lineage>
        <taxon>Bacteria</taxon>
        <taxon>Pseudomonadati</taxon>
        <taxon>Campylobacterota</taxon>
        <taxon>Epsilonproteobacteria</taxon>
        <taxon>Campylobacterales</taxon>
        <taxon>Sulfurovaceae</taxon>
        <taxon>Sulfurovum</taxon>
        <taxon>environmental samples</taxon>
    </lineage>
</organism>
<name>A0A6S6T390_9BACT</name>
<proteinExistence type="predicted"/>
<evidence type="ECO:0000313" key="1">
    <source>
        <dbReference type="EMBL" id="CAA6813173.1"/>
    </source>
</evidence>